<dbReference type="AlphaFoldDB" id="A0A3L8ABU9"/>
<accession>A0A3L8ABU9</accession>
<comment type="caution">
    <text evidence="1">The sequence shown here is derived from an EMBL/GenBank/DDBJ whole genome shotgun (WGS) entry which is preliminary data.</text>
</comment>
<dbReference type="RefSeq" id="WP_121765886.1">
    <property type="nucleotide sequence ID" value="NZ_RAZM01000005.1"/>
</dbReference>
<evidence type="ECO:0000313" key="2">
    <source>
        <dbReference type="Proteomes" id="UP000267159"/>
    </source>
</evidence>
<protein>
    <submittedName>
        <fullName evidence="1">Uncharacterized protein</fullName>
    </submittedName>
</protein>
<proteinExistence type="predicted"/>
<name>A0A3L8ABU9_9BACE</name>
<evidence type="ECO:0000313" key="1">
    <source>
        <dbReference type="EMBL" id="RLT81434.1"/>
    </source>
</evidence>
<dbReference type="EMBL" id="RAZM01000005">
    <property type="protein sequence ID" value="RLT81434.1"/>
    <property type="molecule type" value="Genomic_DNA"/>
</dbReference>
<dbReference type="Proteomes" id="UP000267159">
    <property type="component" value="Unassembled WGS sequence"/>
</dbReference>
<sequence>MRLIDRRERMVLNGSEYELTLLWNRENIKRCCFGMCPDYAYIRKDGKNFADIECYSNMTGFTVENFHLALVKPKWKLLFKTDDINTIPLKELLKRLPLE</sequence>
<dbReference type="GeneID" id="82153805"/>
<gene>
    <name evidence="1" type="ORF">D7Y07_03145</name>
</gene>
<reference evidence="1 2" key="1">
    <citation type="submission" date="2018-09" db="EMBL/GenBank/DDBJ databases">
        <title>Murine metabolic-syndrome-specific gut microbial biobank.</title>
        <authorList>
            <person name="Liu C."/>
        </authorList>
    </citation>
    <scope>NUCLEOTIDE SEQUENCE [LARGE SCALE GENOMIC DNA]</scope>
    <source>
        <strain evidence="1 2">0.1X-D8-26</strain>
    </source>
</reference>
<organism evidence="1 2">
    <name type="scientific">Bacteroides acidifaciens</name>
    <dbReference type="NCBI Taxonomy" id="85831"/>
    <lineage>
        <taxon>Bacteria</taxon>
        <taxon>Pseudomonadati</taxon>
        <taxon>Bacteroidota</taxon>
        <taxon>Bacteroidia</taxon>
        <taxon>Bacteroidales</taxon>
        <taxon>Bacteroidaceae</taxon>
        <taxon>Bacteroides</taxon>
    </lineage>
</organism>